<organism evidence="3 4">
    <name type="scientific">Prescottella agglutinans</name>
    <dbReference type="NCBI Taxonomy" id="1644129"/>
    <lineage>
        <taxon>Bacteria</taxon>
        <taxon>Bacillati</taxon>
        <taxon>Actinomycetota</taxon>
        <taxon>Actinomycetes</taxon>
        <taxon>Mycobacteriales</taxon>
        <taxon>Nocardiaceae</taxon>
        <taxon>Prescottella</taxon>
    </lineage>
</organism>
<dbReference type="InterPro" id="IPR033786">
    <property type="entry name" value="TTHB210-like"/>
</dbReference>
<name>A0A438BC87_9NOCA</name>
<dbReference type="OrthoDB" id="2867208at2"/>
<dbReference type="Proteomes" id="UP000286208">
    <property type="component" value="Unassembled WGS sequence"/>
</dbReference>
<reference evidence="3 4" key="1">
    <citation type="submission" date="2018-11" db="EMBL/GenBank/DDBJ databases">
        <title>Rhodococcus spongicola sp. nov. and Rhodococcus xishaensis sp. nov. from marine sponges.</title>
        <authorList>
            <person name="Li L."/>
            <person name="Lin H.W."/>
        </authorList>
    </citation>
    <scope>NUCLEOTIDE SEQUENCE [LARGE SCALE GENOMIC DNA]</scope>
    <source>
        <strain evidence="3 4">CCTCC AB2014297</strain>
    </source>
</reference>
<dbReference type="CDD" id="cd11669">
    <property type="entry name" value="TTHB210-like"/>
    <property type="match status" value="1"/>
</dbReference>
<gene>
    <name evidence="3" type="ORF">EGT67_15595</name>
</gene>
<dbReference type="RefSeq" id="WP_127917011.1">
    <property type="nucleotide sequence ID" value="NZ_RKLP01000008.1"/>
</dbReference>
<comment type="caution">
    <text evidence="3">The sequence shown here is derived from an EMBL/GenBank/DDBJ whole genome shotgun (WGS) entry which is preliminary data.</text>
</comment>
<evidence type="ECO:0000256" key="1">
    <source>
        <dbReference type="SAM" id="SignalP"/>
    </source>
</evidence>
<sequence length="266" mass="29267">MRHHRALRSASLVLAACVTVTVCSAAAAGHEDSRTYFGASEVVGDGAARTYVTVDTNGEPAEVGIRLAETGLDGLPENGETFMLDLPEQASATVFDHVMLNWNPHGHEPEILFGKPHFDMHFYISDMAAVDGIDPGAPDYADRAARFPDARYIPRDYIAPPGPLASELAVPHMGVHWLDATAGMIPGVYDFTQTFINGSWDGDYTFMEPMMTRAWLLTKPSIREPVKQPQAYQHTAWYPTTYGVRFDDATGEYDVTLGEMVPRQQS</sequence>
<evidence type="ECO:0000259" key="2">
    <source>
        <dbReference type="Pfam" id="PF18197"/>
    </source>
</evidence>
<dbReference type="EMBL" id="RKLP01000008">
    <property type="protein sequence ID" value="RVW08609.1"/>
    <property type="molecule type" value="Genomic_DNA"/>
</dbReference>
<protein>
    <recommendedName>
        <fullName evidence="2">TTHB210-like domain-containing protein</fullName>
    </recommendedName>
</protein>
<dbReference type="InterPro" id="IPR040832">
    <property type="entry name" value="TTHB210-like_dom"/>
</dbReference>
<dbReference type="Pfam" id="PF18197">
    <property type="entry name" value="TTHB210-like"/>
    <property type="match status" value="1"/>
</dbReference>
<keyword evidence="1" id="KW-0732">Signal</keyword>
<keyword evidence="4" id="KW-1185">Reference proteome</keyword>
<proteinExistence type="predicted"/>
<accession>A0A438BC87</accession>
<feature type="domain" description="TTHB210-like" evidence="2">
    <location>
        <begin position="55"/>
        <end position="102"/>
    </location>
</feature>
<dbReference type="AlphaFoldDB" id="A0A438BC87"/>
<feature type="chain" id="PRO_5019542946" description="TTHB210-like domain-containing protein" evidence="1">
    <location>
        <begin position="28"/>
        <end position="266"/>
    </location>
</feature>
<evidence type="ECO:0000313" key="3">
    <source>
        <dbReference type="EMBL" id="RVW08609.1"/>
    </source>
</evidence>
<feature type="signal peptide" evidence="1">
    <location>
        <begin position="1"/>
        <end position="27"/>
    </location>
</feature>
<evidence type="ECO:0000313" key="4">
    <source>
        <dbReference type="Proteomes" id="UP000286208"/>
    </source>
</evidence>